<dbReference type="InterPro" id="IPR044946">
    <property type="entry name" value="Restrct_endonuc_typeI_TRD_sf"/>
</dbReference>
<dbReference type="AlphaFoldDB" id="A0A0B2JPS8"/>
<reference evidence="5 6" key="1">
    <citation type="journal article" date="2013" name="PLoS ONE">
        <title>Identification and characterization of three novel lipases belonging to families II and V from Anaerovibrio lipolyticus 5ST.</title>
        <authorList>
            <person name="Prive F."/>
            <person name="Kaderbhai N.N."/>
            <person name="Girdwood S."/>
            <person name="Worgan H.J."/>
            <person name="Pinloche E."/>
            <person name="Scollan N.D."/>
            <person name="Huws S.A."/>
            <person name="Newbold C.J."/>
        </authorList>
    </citation>
    <scope>NUCLEOTIDE SEQUENCE [LARGE SCALE GENOMIC DNA]</scope>
    <source>
        <strain evidence="5 6">5S</strain>
    </source>
</reference>
<gene>
    <name evidence="5" type="ORF">NZ47_13250</name>
</gene>
<evidence type="ECO:0000259" key="4">
    <source>
        <dbReference type="Pfam" id="PF01420"/>
    </source>
</evidence>
<evidence type="ECO:0000313" key="6">
    <source>
        <dbReference type="Proteomes" id="UP000030993"/>
    </source>
</evidence>
<evidence type="ECO:0000313" key="5">
    <source>
        <dbReference type="EMBL" id="KHM48351.1"/>
    </source>
</evidence>
<dbReference type="GO" id="GO:0009307">
    <property type="term" value="P:DNA restriction-modification system"/>
    <property type="evidence" value="ECO:0007669"/>
    <property type="project" value="UniProtKB-KW"/>
</dbReference>
<organism evidence="5 6">
    <name type="scientific">Anaerovibrio lipolyticus</name>
    <dbReference type="NCBI Taxonomy" id="82374"/>
    <lineage>
        <taxon>Bacteria</taxon>
        <taxon>Bacillati</taxon>
        <taxon>Bacillota</taxon>
        <taxon>Negativicutes</taxon>
        <taxon>Selenomonadales</taxon>
        <taxon>Selenomonadaceae</taxon>
        <taxon>Anaerovibrio</taxon>
    </lineage>
</organism>
<feature type="domain" description="Type I restriction modification DNA specificity" evidence="4">
    <location>
        <begin position="13"/>
        <end position="181"/>
    </location>
</feature>
<dbReference type="PANTHER" id="PTHR30408">
    <property type="entry name" value="TYPE-1 RESTRICTION ENZYME ECOKI SPECIFICITY PROTEIN"/>
    <property type="match status" value="1"/>
</dbReference>
<keyword evidence="3" id="KW-0238">DNA-binding</keyword>
<dbReference type="GO" id="GO:0003677">
    <property type="term" value="F:DNA binding"/>
    <property type="evidence" value="ECO:0007669"/>
    <property type="project" value="UniProtKB-KW"/>
</dbReference>
<dbReference type="EMBL" id="JSCE01000243">
    <property type="protein sequence ID" value="KHM48351.1"/>
    <property type="molecule type" value="Genomic_DNA"/>
</dbReference>
<dbReference type="InterPro" id="IPR000055">
    <property type="entry name" value="Restrct_endonuc_typeI_TRD"/>
</dbReference>
<dbReference type="InterPro" id="IPR052021">
    <property type="entry name" value="Type-I_RS_S_subunit"/>
</dbReference>
<dbReference type="SUPFAM" id="SSF116734">
    <property type="entry name" value="DNA methylase specificity domain"/>
    <property type="match status" value="1"/>
</dbReference>
<sequence>FVEMFGDPVDNPMKWEKKQLQEIVTEDCTISYGIVQTGDDQEEGVPVVRPVDIVNRIPKLEELKKTTKEISNKYKRTVLKGREMLITVRANIADTCIIGEEFKGCNVGRGIVPIKTQEDIIVLEFLKHLIDNKHLNDNIKSKAKGITLIQLNMEDLREVELIIPPIKIQKCFVEFSKEIDKSKVVVQKALDETQTLFDSLMQEYFG</sequence>
<dbReference type="RefSeq" id="WP_039211939.1">
    <property type="nucleotide sequence ID" value="NZ_JSCE01000243.1"/>
</dbReference>
<keyword evidence="6" id="KW-1185">Reference proteome</keyword>
<proteinExistence type="inferred from homology"/>
<accession>A0A0B2JPS8</accession>
<comment type="similarity">
    <text evidence="1">Belongs to the type-I restriction system S methylase family.</text>
</comment>
<name>A0A0B2JPS8_9FIRM</name>
<evidence type="ECO:0000256" key="1">
    <source>
        <dbReference type="ARBA" id="ARBA00010923"/>
    </source>
</evidence>
<dbReference type="STRING" id="82374.NZ47_13250"/>
<dbReference type="Proteomes" id="UP000030993">
    <property type="component" value="Unassembled WGS sequence"/>
</dbReference>
<dbReference type="Gene3D" id="3.90.220.20">
    <property type="entry name" value="DNA methylase specificity domains"/>
    <property type="match status" value="1"/>
</dbReference>
<evidence type="ECO:0000256" key="3">
    <source>
        <dbReference type="ARBA" id="ARBA00023125"/>
    </source>
</evidence>
<comment type="caution">
    <text evidence="5">The sequence shown here is derived from an EMBL/GenBank/DDBJ whole genome shotgun (WGS) entry which is preliminary data.</text>
</comment>
<evidence type="ECO:0000256" key="2">
    <source>
        <dbReference type="ARBA" id="ARBA00022747"/>
    </source>
</evidence>
<keyword evidence="2" id="KW-0680">Restriction system</keyword>
<feature type="non-terminal residue" evidence="5">
    <location>
        <position position="1"/>
    </location>
</feature>
<dbReference type="PANTHER" id="PTHR30408:SF12">
    <property type="entry name" value="TYPE I RESTRICTION ENZYME MJAVIII SPECIFICITY SUBUNIT"/>
    <property type="match status" value="1"/>
</dbReference>
<dbReference type="Pfam" id="PF01420">
    <property type="entry name" value="Methylase_S"/>
    <property type="match status" value="1"/>
</dbReference>
<protein>
    <recommendedName>
        <fullName evidence="4">Type I restriction modification DNA specificity domain-containing protein</fullName>
    </recommendedName>
</protein>